<accession>A0A096Y6W0</accession>
<dbReference type="GeneID" id="20832967"/>
<keyword evidence="1" id="KW-0689">Ribosomal protein</keyword>
<gene>
    <name evidence="1" type="primary">rps19</name>
</gene>
<dbReference type="GO" id="GO:0005840">
    <property type="term" value="C:ribosome"/>
    <property type="evidence" value="ECO:0007669"/>
    <property type="project" value="UniProtKB-KW"/>
</dbReference>
<reference evidence="1" key="1">
    <citation type="journal article" date="2014" name="Genome Biol. Evol.">
        <title>The mitochondrial genomes of the glaucophytes Gloeochaete wittrockiana and Cyanoptyche gloeocystis: multilocus phylogenetics suggests a monophyletic archaeplastida.</title>
        <authorList>
            <person name="Jackson C."/>
            <person name="Reyes-Prieto A."/>
        </authorList>
    </citation>
    <scope>NUCLEOTIDE SEQUENCE</scope>
    <source>
        <strain evidence="1">SAG 4.97</strain>
    </source>
</reference>
<keyword evidence="1" id="KW-0496">Mitochondrion</keyword>
<name>A0A096Y6W0_9EUKA</name>
<evidence type="ECO:0000313" key="1">
    <source>
        <dbReference type="EMBL" id="AIM52071.1"/>
    </source>
</evidence>
<organism evidence="1">
    <name type="scientific">Cyanoptyche gloeocystis</name>
    <dbReference type="NCBI Taxonomy" id="77922"/>
    <lineage>
        <taxon>Eukaryota</taxon>
        <taxon>Glaucocystophyceae</taxon>
        <taxon>Glaucocystophyceae incertae sedis</taxon>
        <taxon>Cyanoptyche</taxon>
    </lineage>
</organism>
<geneLocation type="mitochondrion" evidence="1"/>
<reference evidence="1" key="2">
    <citation type="submission" date="2014-05" db="EMBL/GenBank/DDBJ databases">
        <authorList>
            <person name="Jackson C.J."/>
            <person name="Reyes-Prieto A."/>
        </authorList>
    </citation>
    <scope>NUCLEOTIDE SEQUENCE</scope>
    <source>
        <strain evidence="1">SAG 4.97</strain>
    </source>
</reference>
<protein>
    <submittedName>
        <fullName evidence="1">Ribosomal protein S19</fullName>
    </submittedName>
</protein>
<dbReference type="RefSeq" id="YP_009092485.1">
    <property type="nucleotide sequence ID" value="NC_025294.1"/>
</dbReference>
<dbReference type="AlphaFoldDB" id="A0A096Y6W0"/>
<sequence length="77" mass="9303">MTRSSWKIKYLIEEQKKNIIWKKFKYIKESNITLHLYNGKAVQKVFLNDTPNLKINSFCLKKKPVIHKKKNVIKKKK</sequence>
<keyword evidence="1" id="KW-0687">Ribonucleoprotein</keyword>
<dbReference type="EMBL" id="KJ867411">
    <property type="protein sequence ID" value="AIM52071.1"/>
    <property type="molecule type" value="Genomic_DNA"/>
</dbReference>
<proteinExistence type="predicted"/>